<reference evidence="1 2" key="1">
    <citation type="submission" date="2018-10" db="EMBL/GenBank/DDBJ databases">
        <title>Sequencing the genomes of 1000 actinobacteria strains.</title>
        <authorList>
            <person name="Klenk H.-P."/>
        </authorList>
    </citation>
    <scope>NUCLEOTIDE SEQUENCE [LARGE SCALE GENOMIC DNA]</scope>
    <source>
        <strain evidence="1 2">DSM 45175</strain>
    </source>
</reference>
<accession>A0A495JHS6</accession>
<protein>
    <submittedName>
        <fullName evidence="1">Uncharacterized protein</fullName>
    </submittedName>
</protein>
<dbReference type="RefSeq" id="WP_121156781.1">
    <property type="nucleotide sequence ID" value="NZ_RBKT01000001.1"/>
</dbReference>
<gene>
    <name evidence="1" type="ORF">BDK92_2425</name>
</gene>
<evidence type="ECO:0000313" key="2">
    <source>
        <dbReference type="Proteomes" id="UP000277671"/>
    </source>
</evidence>
<keyword evidence="2" id="KW-1185">Reference proteome</keyword>
<dbReference type="OrthoDB" id="3394592at2"/>
<organism evidence="1 2">
    <name type="scientific">Micromonospora pisi</name>
    <dbReference type="NCBI Taxonomy" id="589240"/>
    <lineage>
        <taxon>Bacteria</taxon>
        <taxon>Bacillati</taxon>
        <taxon>Actinomycetota</taxon>
        <taxon>Actinomycetes</taxon>
        <taxon>Micromonosporales</taxon>
        <taxon>Micromonosporaceae</taxon>
        <taxon>Micromonospora</taxon>
    </lineage>
</organism>
<proteinExistence type="predicted"/>
<dbReference type="Proteomes" id="UP000277671">
    <property type="component" value="Unassembled WGS sequence"/>
</dbReference>
<comment type="caution">
    <text evidence="1">The sequence shown here is derived from an EMBL/GenBank/DDBJ whole genome shotgun (WGS) entry which is preliminary data.</text>
</comment>
<dbReference type="EMBL" id="RBKT01000001">
    <property type="protein sequence ID" value="RKR88118.1"/>
    <property type="molecule type" value="Genomic_DNA"/>
</dbReference>
<dbReference type="AlphaFoldDB" id="A0A495JHS6"/>
<name>A0A495JHS6_9ACTN</name>
<sequence length="85" mass="9516">MANKSRPARRPEPGDLVVVGKAASVQFGGEQGFTFRITAVDKRLTYPGWVWLTGYVLDAKGEAVTRREIFVLIEGLRRLTPRGRE</sequence>
<evidence type="ECO:0000313" key="1">
    <source>
        <dbReference type="EMBL" id="RKR88118.1"/>
    </source>
</evidence>